<evidence type="ECO:0000313" key="2">
    <source>
        <dbReference type="Proteomes" id="UP000004277"/>
    </source>
</evidence>
<accession>A0ACD3SRP5</accession>
<name>A0ACD3SRP5_9BURK</name>
<comment type="caution">
    <text evidence="1">The sequence shown here is derived from an EMBL/GenBank/DDBJ whole genome shotgun (WGS) entry which is preliminary data.</text>
</comment>
<gene>
    <name evidence="1" type="ORF">MW7_009380</name>
</gene>
<sequence length="296" mass="32410">MTQPHATLVRSARFLHYLEGLPSRYKADAMRPLWRDAGGRVQAQFLQCALTSEFAPVVHVQTGAAFAHEGRIRTYAEEDEGLSAWRLFARAADDATLIALDRMCRLVHALNYFQGEETVPLIVGIHDRLLAAVLEDHGAAYRNVLVALGLPQDFVWIQIPASANRELSLLLQVVRNYRRNGFHLVVQADDLATARTLLAQARPAALSIDWRAGWPGDDVDALRVACEAQGVQLLARHVQTAQEAARVADAGIPLAQGDALRPRWHVSQAGEGSAAIPQLAATADTAKTVTIPWERA</sequence>
<organism evidence="1 2">
    <name type="scientific">Imbroritus primus</name>
    <dbReference type="NCBI Taxonomy" id="3058603"/>
    <lineage>
        <taxon>Bacteria</taxon>
        <taxon>Pseudomonadati</taxon>
        <taxon>Pseudomonadota</taxon>
        <taxon>Betaproteobacteria</taxon>
        <taxon>Burkholderiales</taxon>
        <taxon>Burkholderiaceae</taxon>
        <taxon>Imbroritus</taxon>
    </lineage>
</organism>
<evidence type="ECO:0000313" key="1">
    <source>
        <dbReference type="EMBL" id="TMS58900.1"/>
    </source>
</evidence>
<proteinExistence type="predicted"/>
<dbReference type="EMBL" id="AKCV02000015">
    <property type="protein sequence ID" value="TMS58900.1"/>
    <property type="molecule type" value="Genomic_DNA"/>
</dbReference>
<reference evidence="1" key="1">
    <citation type="submission" date="2019-05" db="EMBL/GenBank/DDBJ databases">
        <title>Revised genome assembly of Burkholderiaceae (previously Ralstonia) sp. PBA.</title>
        <authorList>
            <person name="Gan H.M."/>
        </authorList>
    </citation>
    <scope>NUCLEOTIDE SEQUENCE</scope>
    <source>
        <strain evidence="1">PBA</strain>
    </source>
</reference>
<keyword evidence="2" id="KW-1185">Reference proteome</keyword>
<protein>
    <submittedName>
        <fullName evidence="1">EAL domain-containing protein</fullName>
    </submittedName>
</protein>
<dbReference type="Proteomes" id="UP000004277">
    <property type="component" value="Unassembled WGS sequence"/>
</dbReference>